<dbReference type="InterPro" id="IPR013766">
    <property type="entry name" value="Thioredoxin_domain"/>
</dbReference>
<dbReference type="PANTHER" id="PTHR42852:SF13">
    <property type="entry name" value="PROTEIN DIPZ"/>
    <property type="match status" value="1"/>
</dbReference>
<dbReference type="PANTHER" id="PTHR42852">
    <property type="entry name" value="THIOL:DISULFIDE INTERCHANGE PROTEIN DSBE"/>
    <property type="match status" value="1"/>
</dbReference>
<dbReference type="RefSeq" id="WP_217792604.1">
    <property type="nucleotide sequence ID" value="NZ_JAHSPG010000013.1"/>
</dbReference>
<dbReference type="InterPro" id="IPR050553">
    <property type="entry name" value="Thioredoxin_ResA/DsbE_sf"/>
</dbReference>
<evidence type="ECO:0000259" key="3">
    <source>
        <dbReference type="PROSITE" id="PS51352"/>
    </source>
</evidence>
<dbReference type="EMBL" id="JAHSPG010000013">
    <property type="protein sequence ID" value="MBV4358888.1"/>
    <property type="molecule type" value="Genomic_DNA"/>
</dbReference>
<reference evidence="4" key="1">
    <citation type="submission" date="2021-06" db="EMBL/GenBank/DDBJ databases">
        <authorList>
            <person name="Huq M.A."/>
        </authorList>
    </citation>
    <scope>NUCLEOTIDE SEQUENCE</scope>
    <source>
        <strain evidence="4">MAH-26</strain>
    </source>
</reference>
<dbReference type="GO" id="GO:0016491">
    <property type="term" value="F:oxidoreductase activity"/>
    <property type="evidence" value="ECO:0007669"/>
    <property type="project" value="InterPro"/>
</dbReference>
<dbReference type="InterPro" id="IPR013740">
    <property type="entry name" value="Redoxin"/>
</dbReference>
<evidence type="ECO:0000313" key="5">
    <source>
        <dbReference type="Proteomes" id="UP000812270"/>
    </source>
</evidence>
<keyword evidence="2" id="KW-0201">Cytochrome c-type biogenesis</keyword>
<keyword evidence="5" id="KW-1185">Reference proteome</keyword>
<sequence length="421" mass="47632">MILISNVLRAQHYHAVGQNLQYSNRRNLELKYDPTGTTLERQDSIKAIIYSIGKSKVLQRVELSLNSNAAGWELSCKVPDSTVVVSVSFESPDGQKDNNKGKGYLLPLYRKSKPLPFAYAQMSNMVSGIPYGDERIKKDQALALTYMKQELQYYPDHESQLRNNYFNMLANSPSKEDKVLLVQKLSQMRSDKEEDLMMAQLYLSYFGSKQQADSLDQLLKARFPNGQYVQYLKQKESPAPHDPKPLTAGNNAPVRVLTASEVNDMLIDETVSALTLKDINGNSVEIGAGDLKGKIIVLDFWATWCGPCVASFPGMQTVMKKYEGRNDIVFLYIATMEKGDAYQNVRNFLSKHKYPFIMLMDEPTGEMNMYKAYSHYKLEGGIPYKIIIDKKGHIRFRKNGFDGNSAEMVSELSAIIDSIDK</sequence>
<dbReference type="InterPro" id="IPR017937">
    <property type="entry name" value="Thioredoxin_CS"/>
</dbReference>
<dbReference type="PROSITE" id="PS00194">
    <property type="entry name" value="THIOREDOXIN_1"/>
    <property type="match status" value="1"/>
</dbReference>
<comment type="caution">
    <text evidence="4">The sequence shown here is derived from an EMBL/GenBank/DDBJ whole genome shotgun (WGS) entry which is preliminary data.</text>
</comment>
<evidence type="ECO:0000256" key="2">
    <source>
        <dbReference type="ARBA" id="ARBA00022748"/>
    </source>
</evidence>
<dbReference type="GO" id="GO:0030313">
    <property type="term" value="C:cell envelope"/>
    <property type="evidence" value="ECO:0007669"/>
    <property type="project" value="UniProtKB-SubCell"/>
</dbReference>
<dbReference type="Pfam" id="PF08534">
    <property type="entry name" value="Redoxin"/>
    <property type="match status" value="1"/>
</dbReference>
<dbReference type="AlphaFoldDB" id="A0A9E2SCR5"/>
<feature type="domain" description="Thioredoxin" evidence="3">
    <location>
        <begin position="265"/>
        <end position="421"/>
    </location>
</feature>
<dbReference type="CDD" id="cd02966">
    <property type="entry name" value="TlpA_like_family"/>
    <property type="match status" value="1"/>
</dbReference>
<accession>A0A9E2SCR5</accession>
<dbReference type="PROSITE" id="PS51352">
    <property type="entry name" value="THIOREDOXIN_2"/>
    <property type="match status" value="1"/>
</dbReference>
<organism evidence="4 5">
    <name type="scientific">Pinibacter aurantiacus</name>
    <dbReference type="NCBI Taxonomy" id="2851599"/>
    <lineage>
        <taxon>Bacteria</taxon>
        <taxon>Pseudomonadati</taxon>
        <taxon>Bacteroidota</taxon>
        <taxon>Chitinophagia</taxon>
        <taxon>Chitinophagales</taxon>
        <taxon>Chitinophagaceae</taxon>
        <taxon>Pinibacter</taxon>
    </lineage>
</organism>
<comment type="subcellular location">
    <subcellularLocation>
        <location evidence="1">Cell envelope</location>
    </subcellularLocation>
</comment>
<name>A0A9E2SCR5_9BACT</name>
<protein>
    <submittedName>
        <fullName evidence="4">TlpA family protein disulfide reductase</fullName>
    </submittedName>
</protein>
<proteinExistence type="predicted"/>
<evidence type="ECO:0000313" key="4">
    <source>
        <dbReference type="EMBL" id="MBV4358888.1"/>
    </source>
</evidence>
<dbReference type="GO" id="GO:0017004">
    <property type="term" value="P:cytochrome complex assembly"/>
    <property type="evidence" value="ECO:0007669"/>
    <property type="project" value="UniProtKB-KW"/>
</dbReference>
<gene>
    <name evidence="4" type="ORF">KTO63_17105</name>
</gene>
<dbReference type="Proteomes" id="UP000812270">
    <property type="component" value="Unassembled WGS sequence"/>
</dbReference>
<evidence type="ECO:0000256" key="1">
    <source>
        <dbReference type="ARBA" id="ARBA00004196"/>
    </source>
</evidence>